<evidence type="ECO:0000313" key="3">
    <source>
        <dbReference type="Proteomes" id="UP000620262"/>
    </source>
</evidence>
<sequence length="262" mass="29344">MTDEMLQDVAARWNGNADQWTHDVRQGYDTYRELFTFPAFVDFLPPLVGLDVIDFGCGEGTNTRRFAQMGARMTGIDLSERMIGHARKAEEDHPLGITYRVSSYSTDTGFPDASFDAVISTMALMDGPDFDATMREAYRLLCPGGFLAFSILHPCFITPGLAWQRNEAGIATALCVSRYFDSSTFTEEWRFGSRPADEIVQPFAVPRFPRTMSDYLNSIAAAGFRIGKIGEPQPSAQACEDKRFARWRDLAAFLLLVMAERP</sequence>
<keyword evidence="3" id="KW-1185">Reference proteome</keyword>
<dbReference type="SUPFAM" id="SSF53335">
    <property type="entry name" value="S-adenosyl-L-methionine-dependent methyltransferases"/>
    <property type="match status" value="1"/>
</dbReference>
<dbReference type="InterPro" id="IPR029063">
    <property type="entry name" value="SAM-dependent_MTases_sf"/>
</dbReference>
<dbReference type="PANTHER" id="PTHR42912:SF93">
    <property type="entry name" value="N6-ADENOSINE-METHYLTRANSFERASE TMT1A"/>
    <property type="match status" value="1"/>
</dbReference>
<dbReference type="Proteomes" id="UP000620262">
    <property type="component" value="Unassembled WGS sequence"/>
</dbReference>
<dbReference type="InterPro" id="IPR013216">
    <property type="entry name" value="Methyltransf_11"/>
</dbReference>
<dbReference type="Pfam" id="PF08241">
    <property type="entry name" value="Methyltransf_11"/>
    <property type="match status" value="1"/>
</dbReference>
<keyword evidence="2" id="KW-0808">Transferase</keyword>
<dbReference type="CDD" id="cd02440">
    <property type="entry name" value="AdoMet_MTases"/>
    <property type="match status" value="1"/>
</dbReference>
<dbReference type="PANTHER" id="PTHR42912">
    <property type="entry name" value="METHYLTRANSFERASE"/>
    <property type="match status" value="1"/>
</dbReference>
<gene>
    <name evidence="2" type="ORF">H4W29_003610</name>
</gene>
<protein>
    <submittedName>
        <fullName evidence="2">2-polyprenyl-3-methyl-5-hydroxy-6-metoxy-1, 4-benzoquinol methylase</fullName>
    </submittedName>
</protein>
<reference evidence="2 3" key="1">
    <citation type="submission" date="2020-10" db="EMBL/GenBank/DDBJ databases">
        <title>Sequencing the genomes of 1000 actinobacteria strains.</title>
        <authorList>
            <person name="Klenk H.-P."/>
        </authorList>
    </citation>
    <scope>NUCLEOTIDE SEQUENCE [LARGE SCALE GENOMIC DNA]</scope>
    <source>
        <strain evidence="2 3">DSM 7307</strain>
    </source>
</reference>
<dbReference type="GO" id="GO:0008168">
    <property type="term" value="F:methyltransferase activity"/>
    <property type="evidence" value="ECO:0007669"/>
    <property type="project" value="UniProtKB-KW"/>
</dbReference>
<accession>A0ABR9IT98</accession>
<dbReference type="InterPro" id="IPR050508">
    <property type="entry name" value="Methyltransf_Superfamily"/>
</dbReference>
<proteinExistence type="predicted"/>
<dbReference type="EMBL" id="JADBEC010000001">
    <property type="protein sequence ID" value="MBE1506429.1"/>
    <property type="molecule type" value="Genomic_DNA"/>
</dbReference>
<comment type="caution">
    <text evidence="2">The sequence shown here is derived from an EMBL/GenBank/DDBJ whole genome shotgun (WGS) entry which is preliminary data.</text>
</comment>
<evidence type="ECO:0000259" key="1">
    <source>
        <dbReference type="Pfam" id="PF08241"/>
    </source>
</evidence>
<feature type="domain" description="Methyltransferase type 11" evidence="1">
    <location>
        <begin position="54"/>
        <end position="149"/>
    </location>
</feature>
<dbReference type="GO" id="GO:0032259">
    <property type="term" value="P:methylation"/>
    <property type="evidence" value="ECO:0007669"/>
    <property type="project" value="UniProtKB-KW"/>
</dbReference>
<dbReference type="Gene3D" id="3.40.50.150">
    <property type="entry name" value="Vaccinia Virus protein VP39"/>
    <property type="match status" value="1"/>
</dbReference>
<evidence type="ECO:0000313" key="2">
    <source>
        <dbReference type="EMBL" id="MBE1506429.1"/>
    </source>
</evidence>
<organism evidence="2 3">
    <name type="scientific">Rhizobium viscosum</name>
    <name type="common">Arthrobacter viscosus</name>
    <dbReference type="NCBI Taxonomy" id="1673"/>
    <lineage>
        <taxon>Bacteria</taxon>
        <taxon>Pseudomonadati</taxon>
        <taxon>Pseudomonadota</taxon>
        <taxon>Alphaproteobacteria</taxon>
        <taxon>Hyphomicrobiales</taxon>
        <taxon>Rhizobiaceae</taxon>
        <taxon>Rhizobium/Agrobacterium group</taxon>
        <taxon>Rhizobium</taxon>
    </lineage>
</organism>
<dbReference type="RefSeq" id="WP_192730132.1">
    <property type="nucleotide sequence ID" value="NZ_BAAAVL010000013.1"/>
</dbReference>
<keyword evidence="2" id="KW-0489">Methyltransferase</keyword>
<name>A0ABR9IT98_RHIVS</name>